<proteinExistence type="predicted"/>
<dbReference type="AlphaFoldDB" id="A0A3F2ZTB9"/>
<sequence>MQMFEVRKDINQISGNYAGDYPNIAMSGMLKLKIDKDKLIFKQLWKTYHKLNLKNITDVQLKTEEEISKDVTLTRLAVFGIFALGLKKKRTQERYFIIISTEEEGFNNDFVMEIDSAKGFGLPMAQGFVKTLRKEVTKYRD</sequence>
<dbReference type="Proteomes" id="UP000002333">
    <property type="component" value="Chromosome"/>
</dbReference>
<reference evidence="2" key="2">
    <citation type="submission" date="2008-05" db="EMBL/GenBank/DDBJ databases">
        <title>Genome sequence of Clostridium botulinum Ba4 strain 657.</title>
        <authorList>
            <person name="Shrivastava S."/>
            <person name="Brown J.L."/>
            <person name="Bruce D."/>
            <person name="Detter C."/>
            <person name="Munk C."/>
            <person name="Smith L.A."/>
            <person name="Smith T.J."/>
            <person name="Sutton G."/>
            <person name="Brettin T.S."/>
        </authorList>
    </citation>
    <scope>NUCLEOTIDE SEQUENCE [LARGE SCALE GENOMIC DNA]</scope>
    <source>
        <strain evidence="2">657 / Type Ba4</strain>
    </source>
</reference>
<dbReference type="EMBL" id="CP001083">
    <property type="protein sequence ID" value="ACQ53894.1"/>
    <property type="molecule type" value="Genomic_DNA"/>
</dbReference>
<dbReference type="RefSeq" id="WP_012721084.1">
    <property type="nucleotide sequence ID" value="NC_012658.1"/>
</dbReference>
<name>A0A3F2ZTB9_CLOB6</name>
<accession>A0A3F2ZTB9</accession>
<gene>
    <name evidence="1" type="ordered locus">CLJ_B1913</name>
</gene>
<protein>
    <submittedName>
        <fullName evidence="1">Uncharacterized protein</fullName>
    </submittedName>
</protein>
<reference evidence="1 2" key="1">
    <citation type="journal article" date="2007" name="PLoS ONE">
        <title>Analysis of the neurotoxin complex genes in Clostridium botulinum A1-A4 and B1 strains: BoNT/A3, /Ba4 and /B1 clusters are located within plasmids.</title>
        <authorList>
            <person name="Smith T.J."/>
            <person name="Hill K.K."/>
            <person name="Foley B.T."/>
            <person name="Detter J.C."/>
            <person name="Munk A.C."/>
            <person name="Bruce D.C."/>
            <person name="Doggett N.A."/>
            <person name="Smith L.A."/>
            <person name="Marks J.D."/>
            <person name="Xie G."/>
            <person name="Brettin T.S."/>
        </authorList>
    </citation>
    <scope>NUCLEOTIDE SEQUENCE [LARGE SCALE GENOMIC DNA]</scope>
    <source>
        <strain evidence="2">657 / Type Ba4</strain>
    </source>
</reference>
<organism evidence="1 2">
    <name type="scientific">Clostridium botulinum (strain 657 / Type Ba4)</name>
    <dbReference type="NCBI Taxonomy" id="515621"/>
    <lineage>
        <taxon>Bacteria</taxon>
        <taxon>Bacillati</taxon>
        <taxon>Bacillota</taxon>
        <taxon>Clostridia</taxon>
        <taxon>Eubacteriales</taxon>
        <taxon>Clostridiaceae</taxon>
        <taxon>Clostridium</taxon>
    </lineage>
</organism>
<dbReference type="KEGG" id="cbi:CLJ_B1913"/>
<evidence type="ECO:0000313" key="1">
    <source>
        <dbReference type="EMBL" id="ACQ53894.1"/>
    </source>
</evidence>
<evidence type="ECO:0000313" key="2">
    <source>
        <dbReference type="Proteomes" id="UP000002333"/>
    </source>
</evidence>